<organism evidence="7">
    <name type="scientific">Schmidtea mediterranea</name>
    <name type="common">Freshwater planarian flatworm</name>
    <dbReference type="NCBI Taxonomy" id="79327"/>
    <lineage>
        <taxon>Eukaryota</taxon>
        <taxon>Metazoa</taxon>
        <taxon>Spiralia</taxon>
        <taxon>Lophotrochozoa</taxon>
        <taxon>Platyhelminthes</taxon>
        <taxon>Rhabditophora</taxon>
        <taxon>Seriata</taxon>
        <taxon>Tricladida</taxon>
        <taxon>Continenticola</taxon>
        <taxon>Geoplanoidea</taxon>
        <taxon>Dugesiidae</taxon>
        <taxon>Schmidtea</taxon>
    </lineage>
</organism>
<evidence type="ECO:0000256" key="5">
    <source>
        <dbReference type="SAM" id="Phobius"/>
    </source>
</evidence>
<dbReference type="GO" id="GO:0004930">
    <property type="term" value="F:G protein-coupled receptor activity"/>
    <property type="evidence" value="ECO:0007669"/>
    <property type="project" value="InterPro"/>
</dbReference>
<name>A0A193KUB5_SCHMD</name>
<evidence type="ECO:0000313" key="7">
    <source>
        <dbReference type="EMBL" id="ANO39063.1"/>
    </source>
</evidence>
<reference evidence="7" key="1">
    <citation type="journal article" date="2016" name="PLoS Biol.">
        <title>GPCRs Direct Germline Development and Somatic Gonad Function in Planarians.</title>
        <authorList>
            <person name="Saberi A."/>
            <person name="Jamal A."/>
            <person name="Beets I."/>
            <person name="Schoofs L."/>
            <person name="Newmark P.A."/>
        </authorList>
    </citation>
    <scope>NUCLEOTIDE SEQUENCE</scope>
</reference>
<evidence type="ECO:0000256" key="1">
    <source>
        <dbReference type="ARBA" id="ARBA00004370"/>
    </source>
</evidence>
<evidence type="ECO:0000256" key="3">
    <source>
        <dbReference type="ARBA" id="ARBA00022989"/>
    </source>
</evidence>
<dbReference type="PROSITE" id="PS50262">
    <property type="entry name" value="G_PROTEIN_RECEP_F1_2"/>
    <property type="match status" value="1"/>
</dbReference>
<accession>A0A193KUB5</accession>
<keyword evidence="3 5" id="KW-1133">Transmembrane helix</keyword>
<feature type="transmembrane region" description="Helical" evidence="5">
    <location>
        <begin position="210"/>
        <end position="229"/>
    </location>
</feature>
<dbReference type="InterPro" id="IPR000276">
    <property type="entry name" value="GPCR_Rhodpsn"/>
</dbReference>
<dbReference type="InterPro" id="IPR017452">
    <property type="entry name" value="GPCR_Rhodpsn_7TM"/>
</dbReference>
<dbReference type="PROSITE" id="PS00237">
    <property type="entry name" value="G_PROTEIN_RECEP_F1_1"/>
    <property type="match status" value="1"/>
</dbReference>
<protein>
    <submittedName>
        <fullName evidence="7">GCR098</fullName>
    </submittedName>
</protein>
<feature type="transmembrane region" description="Helical" evidence="5">
    <location>
        <begin position="274"/>
        <end position="292"/>
    </location>
</feature>
<proteinExistence type="evidence at transcript level"/>
<feature type="domain" description="G-protein coupled receptors family 1 profile" evidence="6">
    <location>
        <begin position="43"/>
        <end position="228"/>
    </location>
</feature>
<feature type="transmembrane region" description="Helical" evidence="5">
    <location>
        <begin position="114"/>
        <end position="132"/>
    </location>
</feature>
<gene>
    <name evidence="7" type="primary">gcr098</name>
</gene>
<feature type="transmembrane region" description="Helical" evidence="5">
    <location>
        <begin position="70"/>
        <end position="89"/>
    </location>
</feature>
<evidence type="ECO:0000256" key="4">
    <source>
        <dbReference type="ARBA" id="ARBA00023136"/>
    </source>
</evidence>
<comment type="subcellular location">
    <subcellularLocation>
        <location evidence="1">Membrane</location>
    </subcellularLocation>
</comment>
<dbReference type="EMBL" id="KX018902">
    <property type="protein sequence ID" value="ANO39063.1"/>
    <property type="molecule type" value="mRNA"/>
</dbReference>
<dbReference type="Gene3D" id="1.20.1070.10">
    <property type="entry name" value="Rhodopsin 7-helix transmembrane proteins"/>
    <property type="match status" value="1"/>
</dbReference>
<feature type="transmembrane region" description="Helical" evidence="5">
    <location>
        <begin position="312"/>
        <end position="337"/>
    </location>
</feature>
<sequence length="341" mass="39444">MRLALNSTLKDNLLIKEELRQMYIMAMFNIFALIILFAFGSVANSFALWRLRNLEAVKNVRCGALFILRTMLFVDLSNLIVSGLFYWLINSLGVFNYLSDQSIFKNILCKSFNMLTHFCFFLNQWTVSIMALERCVFVISRKLNKSLFSMLRLRIGLFLGFCLSFALFCNYLSMYGLRLEENNTYSCDVLAEIMAIYLNLVPYLEMILEFLIPQTVTILSIVTMAILLCHTQRLKLGLFVRGQSDEEVGLDRTTKPSISHFVLLPSRLSEKNQIFLIHVCYILSIIDIGLDFPKSLTRMYFTVTNSIFFESFIFENILIALHLFKFCCKGVGVHVYISIMK</sequence>
<dbReference type="AlphaFoldDB" id="A0A193KUB5"/>
<feature type="transmembrane region" description="Helical" evidence="5">
    <location>
        <begin position="22"/>
        <end position="49"/>
    </location>
</feature>
<keyword evidence="4 5" id="KW-0472">Membrane</keyword>
<keyword evidence="2 5" id="KW-0812">Transmembrane</keyword>
<evidence type="ECO:0000259" key="6">
    <source>
        <dbReference type="PROSITE" id="PS50262"/>
    </source>
</evidence>
<dbReference type="CDD" id="cd00637">
    <property type="entry name" value="7tm_classA_rhodopsin-like"/>
    <property type="match status" value="1"/>
</dbReference>
<dbReference type="GO" id="GO:0016020">
    <property type="term" value="C:membrane"/>
    <property type="evidence" value="ECO:0007669"/>
    <property type="project" value="UniProtKB-SubCell"/>
</dbReference>
<dbReference type="SUPFAM" id="SSF81321">
    <property type="entry name" value="Family A G protein-coupled receptor-like"/>
    <property type="match status" value="1"/>
</dbReference>
<evidence type="ECO:0000256" key="2">
    <source>
        <dbReference type="ARBA" id="ARBA00022692"/>
    </source>
</evidence>
<feature type="transmembrane region" description="Helical" evidence="5">
    <location>
        <begin position="153"/>
        <end position="173"/>
    </location>
</feature>